<name>A0A6N7IUD8_9FIRM</name>
<keyword evidence="1" id="KW-0812">Transmembrane</keyword>
<reference evidence="2 3" key="1">
    <citation type="submission" date="2019-10" db="EMBL/GenBank/DDBJ databases">
        <title>Comparative genomics of sulfur disproportionating microorganisms.</title>
        <authorList>
            <person name="Ward L.M."/>
            <person name="Bertran E."/>
            <person name="Johnston D."/>
        </authorList>
    </citation>
    <scope>NUCLEOTIDE SEQUENCE [LARGE SCALE GENOMIC DNA]</scope>
    <source>
        <strain evidence="2 3">DSM 14055</strain>
    </source>
</reference>
<keyword evidence="3" id="KW-1185">Reference proteome</keyword>
<organism evidence="2 3">
    <name type="scientific">Desulfofundulus thermobenzoicus</name>
    <dbReference type="NCBI Taxonomy" id="29376"/>
    <lineage>
        <taxon>Bacteria</taxon>
        <taxon>Bacillati</taxon>
        <taxon>Bacillota</taxon>
        <taxon>Clostridia</taxon>
        <taxon>Eubacteriales</taxon>
        <taxon>Peptococcaceae</taxon>
        <taxon>Desulfofundulus</taxon>
    </lineage>
</organism>
<dbReference type="EMBL" id="WHYR01000061">
    <property type="protein sequence ID" value="MQL53692.1"/>
    <property type="molecule type" value="Genomic_DNA"/>
</dbReference>
<evidence type="ECO:0000313" key="2">
    <source>
        <dbReference type="EMBL" id="MQL53692.1"/>
    </source>
</evidence>
<protein>
    <submittedName>
        <fullName evidence="2">Uncharacterized protein</fullName>
    </submittedName>
</protein>
<dbReference type="Pfam" id="PF18910">
    <property type="entry name" value="DUF5665"/>
    <property type="match status" value="1"/>
</dbReference>
<comment type="caution">
    <text evidence="2">The sequence shown here is derived from an EMBL/GenBank/DDBJ whole genome shotgun (WGS) entry which is preliminary data.</text>
</comment>
<gene>
    <name evidence="2" type="ORF">GFC01_15780</name>
</gene>
<feature type="transmembrane region" description="Helical" evidence="1">
    <location>
        <begin position="42"/>
        <end position="70"/>
    </location>
</feature>
<feature type="transmembrane region" description="Helical" evidence="1">
    <location>
        <begin position="77"/>
        <end position="97"/>
    </location>
</feature>
<evidence type="ECO:0000256" key="1">
    <source>
        <dbReference type="SAM" id="Phobius"/>
    </source>
</evidence>
<dbReference type="AlphaFoldDB" id="A0A6N7IUD8"/>
<accession>A0A6N7IUD8</accession>
<dbReference type="RefSeq" id="WP_341474045.1">
    <property type="nucleotide sequence ID" value="NZ_WHYR01000061.1"/>
</dbReference>
<sequence>MEERERHILEALRDKITELSLNMEKMKLAEYVSLLEHPWRLLYVNFLAGLARGVGIAVGFALLGAVLVIILQRLVMLNLPVIGGFIAEIVTIVQSRLGP</sequence>
<keyword evidence="1" id="KW-1133">Transmembrane helix</keyword>
<dbReference type="Proteomes" id="UP000441717">
    <property type="component" value="Unassembled WGS sequence"/>
</dbReference>
<proteinExistence type="predicted"/>
<evidence type="ECO:0000313" key="3">
    <source>
        <dbReference type="Proteomes" id="UP000441717"/>
    </source>
</evidence>
<dbReference type="InterPro" id="IPR043723">
    <property type="entry name" value="DUF5665"/>
</dbReference>
<keyword evidence="1" id="KW-0472">Membrane</keyword>